<dbReference type="GO" id="GO:0015276">
    <property type="term" value="F:ligand-gated monoatomic ion channel activity"/>
    <property type="evidence" value="ECO:0007669"/>
    <property type="project" value="InterPro"/>
</dbReference>
<dbReference type="PANTHER" id="PTHR42643">
    <property type="entry name" value="IONOTROPIC RECEPTOR 20A-RELATED"/>
    <property type="match status" value="1"/>
</dbReference>
<sequence>MRYYRVGLDYQRLGDREYDMKIKCPRLEVKELAAHTKLTDLWTLQQLSSFQDDIGASTVLVTHDRIGVGDYTLAVSDFKPQLYYKVQSVRAARNIYVLPFSSDVWVSLWSLLLAITVALTFILGSETRLPQLADEQPTPRLTRYAGIRNKITDNQQQPVWDMSEVLLVTIGAIGQQGCSRDPVTSAARILFITVFVLAVLMYTAYSASVISIMSSAGPATKTLQGILHGGTKMGLALQDTHYYHTYFKLEKNAVSLQLDHIEVSPSFLELSAGLSLVLEGDIAFCADKVDAHTYLHDSRQSEDTLCSVGEISLVRGPGYQRAYAVKKSSTHMPAINYGIMRMLEHGLVSREKRHWFHMQVLCVSSDAVGPGGGFISVLLDDIYPALYLLGLGAFCAWVLLPTECAAYYSPQLSTSLSQTSSADFMLVPHEPTGAR</sequence>
<evidence type="ECO:0000256" key="5">
    <source>
        <dbReference type="ARBA" id="ARBA00022989"/>
    </source>
</evidence>
<accession>A0A7R9EVY0</accession>
<evidence type="ECO:0000256" key="7">
    <source>
        <dbReference type="ARBA" id="ARBA00023170"/>
    </source>
</evidence>
<dbReference type="EMBL" id="OD565302">
    <property type="protein sequence ID" value="CAD7441404.1"/>
    <property type="molecule type" value="Genomic_DNA"/>
</dbReference>
<dbReference type="Gene3D" id="1.10.287.70">
    <property type="match status" value="1"/>
</dbReference>
<dbReference type="InterPro" id="IPR001320">
    <property type="entry name" value="Iontro_rcpt_C"/>
</dbReference>
<evidence type="ECO:0000256" key="2">
    <source>
        <dbReference type="ARBA" id="ARBA00008685"/>
    </source>
</evidence>
<dbReference type="Pfam" id="PF00060">
    <property type="entry name" value="Lig_chan"/>
    <property type="match status" value="1"/>
</dbReference>
<evidence type="ECO:0000256" key="4">
    <source>
        <dbReference type="ARBA" id="ARBA00022692"/>
    </source>
</evidence>
<comment type="subcellular location">
    <subcellularLocation>
        <location evidence="1">Cell membrane</location>
        <topology evidence="1">Multi-pass membrane protein</topology>
    </subcellularLocation>
</comment>
<keyword evidence="5 9" id="KW-1133">Transmembrane helix</keyword>
<feature type="transmembrane region" description="Helical" evidence="9">
    <location>
        <begin position="360"/>
        <end position="379"/>
    </location>
</feature>
<keyword evidence="8" id="KW-0325">Glycoprotein</keyword>
<evidence type="ECO:0000256" key="6">
    <source>
        <dbReference type="ARBA" id="ARBA00023136"/>
    </source>
</evidence>
<dbReference type="InterPro" id="IPR052192">
    <property type="entry name" value="Insect_Ionotropic_Sensory_Rcpt"/>
</dbReference>
<feature type="domain" description="Ionotropic glutamate receptor C-terminal" evidence="10">
    <location>
        <begin position="102"/>
        <end position="218"/>
    </location>
</feature>
<dbReference type="GO" id="GO:0005886">
    <property type="term" value="C:plasma membrane"/>
    <property type="evidence" value="ECO:0007669"/>
    <property type="project" value="UniProtKB-SubCell"/>
</dbReference>
<feature type="transmembrane region" description="Helical" evidence="9">
    <location>
        <begin position="104"/>
        <end position="124"/>
    </location>
</feature>
<evidence type="ECO:0000256" key="3">
    <source>
        <dbReference type="ARBA" id="ARBA00022475"/>
    </source>
</evidence>
<gene>
    <name evidence="11" type="ORF">TBIB3V08_LOCUS3872</name>
</gene>
<protein>
    <recommendedName>
        <fullName evidence="10">Ionotropic glutamate receptor C-terminal domain-containing protein</fullName>
    </recommendedName>
</protein>
<keyword evidence="7" id="KW-0675">Receptor</keyword>
<dbReference type="AlphaFoldDB" id="A0A7R9EVY0"/>
<dbReference type="SUPFAM" id="SSF53850">
    <property type="entry name" value="Periplasmic binding protein-like II"/>
    <property type="match status" value="1"/>
</dbReference>
<proteinExistence type="inferred from homology"/>
<feature type="transmembrane region" description="Helical" evidence="9">
    <location>
        <begin position="189"/>
        <end position="213"/>
    </location>
</feature>
<dbReference type="GO" id="GO:0050906">
    <property type="term" value="P:detection of stimulus involved in sensory perception"/>
    <property type="evidence" value="ECO:0007669"/>
    <property type="project" value="UniProtKB-ARBA"/>
</dbReference>
<keyword evidence="3" id="KW-1003">Cell membrane</keyword>
<organism evidence="11">
    <name type="scientific">Timema bartmani</name>
    <dbReference type="NCBI Taxonomy" id="61472"/>
    <lineage>
        <taxon>Eukaryota</taxon>
        <taxon>Metazoa</taxon>
        <taxon>Ecdysozoa</taxon>
        <taxon>Arthropoda</taxon>
        <taxon>Hexapoda</taxon>
        <taxon>Insecta</taxon>
        <taxon>Pterygota</taxon>
        <taxon>Neoptera</taxon>
        <taxon>Polyneoptera</taxon>
        <taxon>Phasmatodea</taxon>
        <taxon>Timematodea</taxon>
        <taxon>Timematoidea</taxon>
        <taxon>Timematidae</taxon>
        <taxon>Timema</taxon>
    </lineage>
</organism>
<evidence type="ECO:0000256" key="1">
    <source>
        <dbReference type="ARBA" id="ARBA00004651"/>
    </source>
</evidence>
<keyword evidence="6 9" id="KW-0472">Membrane</keyword>
<reference evidence="11" key="1">
    <citation type="submission" date="2020-11" db="EMBL/GenBank/DDBJ databases">
        <authorList>
            <person name="Tran Van P."/>
        </authorList>
    </citation>
    <scope>NUCLEOTIDE SEQUENCE</scope>
</reference>
<feature type="transmembrane region" description="Helical" evidence="9">
    <location>
        <begin position="385"/>
        <end position="408"/>
    </location>
</feature>
<evidence type="ECO:0000256" key="9">
    <source>
        <dbReference type="SAM" id="Phobius"/>
    </source>
</evidence>
<evidence type="ECO:0000313" key="11">
    <source>
        <dbReference type="EMBL" id="CAD7441404.1"/>
    </source>
</evidence>
<evidence type="ECO:0000256" key="8">
    <source>
        <dbReference type="ARBA" id="ARBA00023180"/>
    </source>
</evidence>
<keyword evidence="4 9" id="KW-0812">Transmembrane</keyword>
<dbReference type="PANTHER" id="PTHR42643:SF33">
    <property type="entry name" value="GLUTAMATE RECEPTOR 2-LIKE PROTEIN"/>
    <property type="match status" value="1"/>
</dbReference>
<comment type="similarity">
    <text evidence="2">Belongs to the glutamate-gated ion channel (TC 1.A.10.1) family.</text>
</comment>
<evidence type="ECO:0000259" key="10">
    <source>
        <dbReference type="Pfam" id="PF00060"/>
    </source>
</evidence>
<name>A0A7R9EVY0_9NEOP</name>